<gene>
    <name evidence="4" type="ORF">POM88_048389</name>
</gene>
<evidence type="ECO:0000256" key="1">
    <source>
        <dbReference type="PROSITE-ProRule" id="PRU00047"/>
    </source>
</evidence>
<keyword evidence="1" id="KW-0862">Zinc</keyword>
<accession>A0AAD8GV66</accession>
<evidence type="ECO:0000256" key="2">
    <source>
        <dbReference type="SAM" id="MobiDB-lite"/>
    </source>
</evidence>
<reference evidence="4" key="1">
    <citation type="submission" date="2023-02" db="EMBL/GenBank/DDBJ databases">
        <title>Genome of toxic invasive species Heracleum sosnowskyi carries increased number of genes despite the absence of recent whole-genome duplications.</title>
        <authorList>
            <person name="Schelkunov M."/>
            <person name="Shtratnikova V."/>
            <person name="Makarenko M."/>
            <person name="Klepikova A."/>
            <person name="Omelchenko D."/>
            <person name="Novikova G."/>
            <person name="Obukhova E."/>
            <person name="Bogdanov V."/>
            <person name="Penin A."/>
            <person name="Logacheva M."/>
        </authorList>
    </citation>
    <scope>NUCLEOTIDE SEQUENCE</scope>
    <source>
        <strain evidence="4">Hsosn_3</strain>
        <tissue evidence="4">Leaf</tissue>
    </source>
</reference>
<keyword evidence="1" id="KW-0863">Zinc-finger</keyword>
<dbReference type="InterPro" id="IPR001878">
    <property type="entry name" value="Znf_CCHC"/>
</dbReference>
<evidence type="ECO:0000259" key="3">
    <source>
        <dbReference type="PROSITE" id="PS50158"/>
    </source>
</evidence>
<name>A0AAD8GV66_9APIA</name>
<reference evidence="4" key="2">
    <citation type="submission" date="2023-05" db="EMBL/GenBank/DDBJ databases">
        <authorList>
            <person name="Schelkunov M.I."/>
        </authorList>
    </citation>
    <scope>NUCLEOTIDE SEQUENCE</scope>
    <source>
        <strain evidence="4">Hsosn_3</strain>
        <tissue evidence="4">Leaf</tissue>
    </source>
</reference>
<proteinExistence type="predicted"/>
<dbReference type="EMBL" id="JAUIZM010000011">
    <property type="protein sequence ID" value="KAK1355133.1"/>
    <property type="molecule type" value="Genomic_DNA"/>
</dbReference>
<dbReference type="SUPFAM" id="SSF57756">
    <property type="entry name" value="Retrovirus zinc finger-like domains"/>
    <property type="match status" value="1"/>
</dbReference>
<keyword evidence="5" id="KW-1185">Reference proteome</keyword>
<evidence type="ECO:0000313" key="4">
    <source>
        <dbReference type="EMBL" id="KAK1355133.1"/>
    </source>
</evidence>
<dbReference type="InterPro" id="IPR036875">
    <property type="entry name" value="Znf_CCHC_sf"/>
</dbReference>
<organism evidence="4 5">
    <name type="scientific">Heracleum sosnowskyi</name>
    <dbReference type="NCBI Taxonomy" id="360622"/>
    <lineage>
        <taxon>Eukaryota</taxon>
        <taxon>Viridiplantae</taxon>
        <taxon>Streptophyta</taxon>
        <taxon>Embryophyta</taxon>
        <taxon>Tracheophyta</taxon>
        <taxon>Spermatophyta</taxon>
        <taxon>Magnoliopsida</taxon>
        <taxon>eudicotyledons</taxon>
        <taxon>Gunneridae</taxon>
        <taxon>Pentapetalae</taxon>
        <taxon>asterids</taxon>
        <taxon>campanulids</taxon>
        <taxon>Apiales</taxon>
        <taxon>Apiaceae</taxon>
        <taxon>Apioideae</taxon>
        <taxon>apioid superclade</taxon>
        <taxon>Tordylieae</taxon>
        <taxon>Tordyliinae</taxon>
        <taxon>Heracleum</taxon>
    </lineage>
</organism>
<dbReference type="GO" id="GO:0003676">
    <property type="term" value="F:nucleic acid binding"/>
    <property type="evidence" value="ECO:0007669"/>
    <property type="project" value="InterPro"/>
</dbReference>
<dbReference type="PROSITE" id="PS50158">
    <property type="entry name" value="ZF_CCHC"/>
    <property type="match status" value="1"/>
</dbReference>
<dbReference type="AlphaFoldDB" id="A0AAD8GV66"/>
<sequence length="321" mass="37373">MSESFNNWIINERFMLLLTMLQEMHSKLMSRMRERRDEMLNTELQFGMVSDYYKREKYLATYKYSLEAMKGEEYWDFHGGETMLPPDIPKKLRGRPKKLRRREAWEGGTRSATQPSQGVILQRFSNKRIMHCSNCGDAGHRVSNCPTKEQGNQHKKATKEASNKNKVPPAKKKSAREMKRQKLNPRGGKRNVKPVTEESQTGTSKGKKKITPEKQEDDFEDITESIWDLAEETYATMEEERIEDNQAENVQENVQKNAAKNGEETAEENVQEKHGEAEIQNKRKDKLPFLKIFGLDFCNVLQVLLFIKLVMFIRPGFKDLS</sequence>
<feature type="compositionally biased region" description="Basic residues" evidence="2">
    <location>
        <begin position="181"/>
        <end position="192"/>
    </location>
</feature>
<feature type="region of interest" description="Disordered" evidence="2">
    <location>
        <begin position="143"/>
        <end position="221"/>
    </location>
</feature>
<evidence type="ECO:0000313" key="5">
    <source>
        <dbReference type="Proteomes" id="UP001237642"/>
    </source>
</evidence>
<feature type="region of interest" description="Disordered" evidence="2">
    <location>
        <begin position="95"/>
        <end position="117"/>
    </location>
</feature>
<dbReference type="GO" id="GO:0008270">
    <property type="term" value="F:zinc ion binding"/>
    <property type="evidence" value="ECO:0007669"/>
    <property type="project" value="UniProtKB-KW"/>
</dbReference>
<feature type="domain" description="CCHC-type" evidence="3">
    <location>
        <begin position="132"/>
        <end position="146"/>
    </location>
</feature>
<keyword evidence="1" id="KW-0479">Metal-binding</keyword>
<comment type="caution">
    <text evidence="4">The sequence shown here is derived from an EMBL/GenBank/DDBJ whole genome shotgun (WGS) entry which is preliminary data.</text>
</comment>
<dbReference type="Proteomes" id="UP001237642">
    <property type="component" value="Unassembled WGS sequence"/>
</dbReference>
<protein>
    <recommendedName>
        <fullName evidence="3">CCHC-type domain-containing protein</fullName>
    </recommendedName>
</protein>